<reference evidence="2 3" key="1">
    <citation type="submission" date="2020-08" db="EMBL/GenBank/DDBJ databases">
        <title>Genomic Encyclopedia of Type Strains, Phase IV (KMG-IV): sequencing the most valuable type-strain genomes for metagenomic binning, comparative biology and taxonomic classification.</title>
        <authorList>
            <person name="Goeker M."/>
        </authorList>
    </citation>
    <scope>NUCLEOTIDE SEQUENCE [LARGE SCALE GENOMIC DNA]</scope>
    <source>
        <strain evidence="2 3">DSM 43350</strain>
    </source>
</reference>
<dbReference type="Pfam" id="PF03995">
    <property type="entry name" value="Inhibitor_I36"/>
    <property type="match status" value="1"/>
</dbReference>
<proteinExistence type="predicted"/>
<accession>A0A7W9WJ91</accession>
<organism evidence="2 3">
    <name type="scientific">Streptomyces paradoxus</name>
    <dbReference type="NCBI Taxonomy" id="66375"/>
    <lineage>
        <taxon>Bacteria</taxon>
        <taxon>Bacillati</taxon>
        <taxon>Actinomycetota</taxon>
        <taxon>Actinomycetes</taxon>
        <taxon>Kitasatosporales</taxon>
        <taxon>Streptomycetaceae</taxon>
        <taxon>Streptomyces</taxon>
    </lineage>
</organism>
<sequence length="142" mass="15339">MLRLESDPVEASYFWEIIMLKRSSAALAASAAVLGVMAVAPSASAEPSPPDCPTGNVCAWSSSGYHGPTILKTEGNWSGSLRVGFIMNNGYPSPGSDHIQATWVFEGRTWDRCLHYNPGPGEYKLSFPTGVELKSLTWRGEC</sequence>
<evidence type="ECO:0000256" key="1">
    <source>
        <dbReference type="SAM" id="SignalP"/>
    </source>
</evidence>
<feature type="chain" id="PRO_5031451071" description="Peptidase inhibitor family I36" evidence="1">
    <location>
        <begin position="46"/>
        <end position="142"/>
    </location>
</feature>
<name>A0A7W9WJ91_9ACTN</name>
<feature type="signal peptide" evidence="1">
    <location>
        <begin position="1"/>
        <end position="45"/>
    </location>
</feature>
<protein>
    <recommendedName>
        <fullName evidence="4">Peptidase inhibitor family I36</fullName>
    </recommendedName>
</protein>
<gene>
    <name evidence="2" type="ORF">HNR57_005404</name>
</gene>
<keyword evidence="3" id="KW-1185">Reference proteome</keyword>
<dbReference type="RefSeq" id="WP_246554946.1">
    <property type="nucleotide sequence ID" value="NZ_BAAARS010000009.1"/>
</dbReference>
<comment type="caution">
    <text evidence="2">The sequence shown here is derived from an EMBL/GenBank/DDBJ whole genome shotgun (WGS) entry which is preliminary data.</text>
</comment>
<dbReference type="EMBL" id="JACHGV010000008">
    <property type="protein sequence ID" value="MBB6079461.1"/>
    <property type="molecule type" value="Genomic_DNA"/>
</dbReference>
<dbReference type="AlphaFoldDB" id="A0A7W9WJ91"/>
<evidence type="ECO:0008006" key="4">
    <source>
        <dbReference type="Google" id="ProtNLM"/>
    </source>
</evidence>
<dbReference type="Proteomes" id="UP000591537">
    <property type="component" value="Unassembled WGS sequence"/>
</dbReference>
<evidence type="ECO:0000313" key="3">
    <source>
        <dbReference type="Proteomes" id="UP000591537"/>
    </source>
</evidence>
<keyword evidence="1" id="KW-0732">Signal</keyword>
<evidence type="ECO:0000313" key="2">
    <source>
        <dbReference type="EMBL" id="MBB6079461.1"/>
    </source>
</evidence>